<dbReference type="InterPro" id="IPR011706">
    <property type="entry name" value="Cu-oxidase_C"/>
</dbReference>
<dbReference type="PANTHER" id="PTHR11709">
    <property type="entry name" value="MULTI-COPPER OXIDASE"/>
    <property type="match status" value="1"/>
</dbReference>
<dbReference type="KEGG" id="sgra:EX895_002909"/>
<gene>
    <name evidence="12" type="ORF">EX895_002909</name>
</gene>
<protein>
    <recommendedName>
        <fullName evidence="4">laccase</fullName>
        <ecNumber evidence="4">1.10.3.2</ecNumber>
    </recommendedName>
</protein>
<dbReference type="InterPro" id="IPR008972">
    <property type="entry name" value="Cupredoxin"/>
</dbReference>
<evidence type="ECO:0000259" key="11">
    <source>
        <dbReference type="Pfam" id="PF07732"/>
    </source>
</evidence>
<dbReference type="PROSITE" id="PS00080">
    <property type="entry name" value="MULTICOPPER_OXIDASE2"/>
    <property type="match status" value="1"/>
</dbReference>
<evidence type="ECO:0000256" key="5">
    <source>
        <dbReference type="ARBA" id="ARBA00022723"/>
    </source>
</evidence>
<dbReference type="InterPro" id="IPR033138">
    <property type="entry name" value="Cu_oxidase_CS"/>
</dbReference>
<evidence type="ECO:0000313" key="12">
    <source>
        <dbReference type="EMBL" id="TKY88199.1"/>
    </source>
</evidence>
<evidence type="ECO:0000259" key="9">
    <source>
        <dbReference type="Pfam" id="PF00394"/>
    </source>
</evidence>
<comment type="catalytic activity">
    <reaction evidence="1">
        <text>4 hydroquinone + O2 = 4 benzosemiquinone + 2 H2O</text>
        <dbReference type="Rhea" id="RHEA:11276"/>
        <dbReference type="ChEBI" id="CHEBI:15377"/>
        <dbReference type="ChEBI" id="CHEBI:15379"/>
        <dbReference type="ChEBI" id="CHEBI:17594"/>
        <dbReference type="ChEBI" id="CHEBI:17977"/>
        <dbReference type="EC" id="1.10.3.2"/>
    </reaction>
</comment>
<dbReference type="OrthoDB" id="2121828at2759"/>
<keyword evidence="6" id="KW-0560">Oxidoreductase</keyword>
<keyword evidence="5" id="KW-0479">Metal-binding</keyword>
<dbReference type="Pfam" id="PF07731">
    <property type="entry name" value="Cu-oxidase_2"/>
    <property type="match status" value="1"/>
</dbReference>
<dbReference type="GO" id="GO:0005507">
    <property type="term" value="F:copper ion binding"/>
    <property type="evidence" value="ECO:0007669"/>
    <property type="project" value="InterPro"/>
</dbReference>
<sequence length="657" mass="72271">MMVSQWPIRPGRWFEYRIPLTTEDRGTFFYHSHVGVQAMTAYGAVVVEDPVVEEVADPSTATVEAEGGVGWGRVEFVDVVGGEGLEAEGKSSRLSPYEYDEDRVLALGDWFSYSSTARVQEQLKGDPFVWPGSASKLLLNGRYSPPPTGTVPACNQTRANNIGVSCSSAPPRCQTSTHDYPTIYLDYAKTYRLRLIGATSLMYVSLAFLAPTATPYASANASSSVVAQRVRMDTMTLIEADGSYLDALEVEHVELAAGQRYSVLYQSRSRAEVERDAVGGVYWARVESRWRAGPSMWVRIVYPDLDSSRAVGPPVALWPGQEDVQLLPGETFGWVASQLRPLSTPGGPAWWYSAPMPPDTAVTRTVIIDTQQVAFYPSAKGVKWDENGRIFNEPAPPTAAPYLVRTFLGDIRFPTRAQFESAMYNPTTYPSSSSSSSSNGHAQQAIVDVSSPAEAEAAVRRKWKQGYDSALNMYFALAGEVVDIVLINKPSALSGSVEIHPWHMHSHKHTTRTIQPGTFSLQRLEHVYASSSTASLTDAFSRPVERDTTVAYASPGAAFRNQTVPHPDRDDGGWTVLRYKVQADNAGVFLLHCHIQFHLEMGMATVWTLAPDVLANRTGMYWPTRPHKGENGNTHQGSVEGLDMGYLEFDKNVSAVF</sequence>
<evidence type="ECO:0000256" key="1">
    <source>
        <dbReference type="ARBA" id="ARBA00000349"/>
    </source>
</evidence>
<name>A0A4V6ETW4_9BASI</name>
<evidence type="ECO:0000259" key="10">
    <source>
        <dbReference type="Pfam" id="PF07731"/>
    </source>
</evidence>
<evidence type="ECO:0000313" key="13">
    <source>
        <dbReference type="Proteomes" id="UP000306050"/>
    </source>
</evidence>
<dbReference type="Pfam" id="PF07732">
    <property type="entry name" value="Cu-oxidase_3"/>
    <property type="match status" value="1"/>
</dbReference>
<evidence type="ECO:0000256" key="8">
    <source>
        <dbReference type="ARBA" id="ARBA00023180"/>
    </source>
</evidence>
<evidence type="ECO:0000256" key="4">
    <source>
        <dbReference type="ARBA" id="ARBA00012297"/>
    </source>
</evidence>
<dbReference type="EMBL" id="SRRM01000010">
    <property type="protein sequence ID" value="TKY88199.1"/>
    <property type="molecule type" value="Genomic_DNA"/>
</dbReference>
<dbReference type="RefSeq" id="XP_029740184.1">
    <property type="nucleotide sequence ID" value="XM_029883507.1"/>
</dbReference>
<comment type="caution">
    <text evidence="12">The sequence shown here is derived from an EMBL/GenBank/DDBJ whole genome shotgun (WGS) entry which is preliminary data.</text>
</comment>
<comment type="similarity">
    <text evidence="3">Belongs to the multicopper oxidase family.</text>
</comment>
<dbReference type="GeneID" id="40725804"/>
<dbReference type="Pfam" id="PF00394">
    <property type="entry name" value="Cu-oxidase"/>
    <property type="match status" value="2"/>
</dbReference>
<accession>A0A4V6ETW4</accession>
<keyword evidence="8" id="KW-0325">Glycoprotein</keyword>
<organism evidence="12 13">
    <name type="scientific">Sporisorium graminicola</name>
    <dbReference type="NCBI Taxonomy" id="280036"/>
    <lineage>
        <taxon>Eukaryota</taxon>
        <taxon>Fungi</taxon>
        <taxon>Dikarya</taxon>
        <taxon>Basidiomycota</taxon>
        <taxon>Ustilaginomycotina</taxon>
        <taxon>Ustilaginomycetes</taxon>
        <taxon>Ustilaginales</taxon>
        <taxon>Ustilaginaceae</taxon>
        <taxon>Sporisorium</taxon>
    </lineage>
</organism>
<dbReference type="AlphaFoldDB" id="A0A4V6ETW4"/>
<dbReference type="SUPFAM" id="SSF49503">
    <property type="entry name" value="Cupredoxins"/>
    <property type="match status" value="3"/>
</dbReference>
<dbReference type="InterPro" id="IPR045087">
    <property type="entry name" value="Cu-oxidase_fam"/>
</dbReference>
<evidence type="ECO:0000256" key="3">
    <source>
        <dbReference type="ARBA" id="ARBA00010609"/>
    </source>
</evidence>
<evidence type="ECO:0000256" key="6">
    <source>
        <dbReference type="ARBA" id="ARBA00023002"/>
    </source>
</evidence>
<proteinExistence type="inferred from homology"/>
<dbReference type="Proteomes" id="UP000306050">
    <property type="component" value="Chromosome SGRAM_18"/>
</dbReference>
<dbReference type="EC" id="1.10.3.2" evidence="4"/>
<dbReference type="GO" id="GO:0052716">
    <property type="term" value="F:hydroquinone:oxygen oxidoreductase activity"/>
    <property type="evidence" value="ECO:0007669"/>
    <property type="project" value="UniProtKB-EC"/>
</dbReference>
<dbReference type="PROSITE" id="PS00079">
    <property type="entry name" value="MULTICOPPER_OXIDASE1"/>
    <property type="match status" value="1"/>
</dbReference>
<reference evidence="12 13" key="1">
    <citation type="submission" date="2019-05" db="EMBL/GenBank/DDBJ databases">
        <title>Sporisorium graminicola CBS 10092 draft sequencing and annotation.</title>
        <authorList>
            <person name="Solano-Gonzalez S."/>
            <person name="Caddick M.X."/>
            <person name="Darby A."/>
        </authorList>
    </citation>
    <scope>NUCLEOTIDE SEQUENCE [LARGE SCALE GENOMIC DNA]</scope>
    <source>
        <strain evidence="12 13">CBS 10092</strain>
    </source>
</reference>
<dbReference type="PANTHER" id="PTHR11709:SF394">
    <property type="entry name" value="FI03373P-RELATED"/>
    <property type="match status" value="1"/>
</dbReference>
<comment type="cofactor">
    <cofactor evidence="2">
        <name>Cu cation</name>
        <dbReference type="ChEBI" id="CHEBI:23378"/>
    </cofactor>
</comment>
<dbReference type="InterPro" id="IPR001117">
    <property type="entry name" value="Cu-oxidase_2nd"/>
</dbReference>
<dbReference type="Gene3D" id="2.60.40.420">
    <property type="entry name" value="Cupredoxins - blue copper proteins"/>
    <property type="match status" value="3"/>
</dbReference>
<keyword evidence="13" id="KW-1185">Reference proteome</keyword>
<evidence type="ECO:0000256" key="7">
    <source>
        <dbReference type="ARBA" id="ARBA00023008"/>
    </source>
</evidence>
<feature type="domain" description="Plastocyanin-like" evidence="11">
    <location>
        <begin position="2"/>
        <end position="50"/>
    </location>
</feature>
<evidence type="ECO:0000256" key="2">
    <source>
        <dbReference type="ARBA" id="ARBA00001935"/>
    </source>
</evidence>
<dbReference type="InterPro" id="IPR002355">
    <property type="entry name" value="Cu_oxidase_Cu_BS"/>
</dbReference>
<feature type="domain" description="Plastocyanin-like" evidence="10">
    <location>
        <begin position="467"/>
        <end position="608"/>
    </location>
</feature>
<feature type="domain" description="Plastocyanin-like" evidence="9">
    <location>
        <begin position="102"/>
        <end position="203"/>
    </location>
</feature>
<feature type="domain" description="Plastocyanin-like" evidence="9">
    <location>
        <begin position="234"/>
        <end position="267"/>
    </location>
</feature>
<dbReference type="InterPro" id="IPR011707">
    <property type="entry name" value="Cu-oxidase-like_N"/>
</dbReference>
<keyword evidence="7" id="KW-0186">Copper</keyword>